<accession>D0N644</accession>
<name>D0N644_PHYIT</name>
<keyword evidence="2" id="KW-1185">Reference proteome</keyword>
<dbReference type="EMBL" id="DS028126">
    <property type="protein sequence ID" value="EEY70535.1"/>
    <property type="molecule type" value="Genomic_DNA"/>
</dbReference>
<dbReference type="eggNOG" id="ENOG502SI34">
    <property type="taxonomic scope" value="Eukaryota"/>
</dbReference>
<dbReference type="AlphaFoldDB" id="D0N644"/>
<protein>
    <submittedName>
        <fullName evidence="1">Uncharacterized protein</fullName>
    </submittedName>
</protein>
<organism evidence="1 2">
    <name type="scientific">Phytophthora infestans (strain T30-4)</name>
    <name type="common">Potato late blight agent</name>
    <dbReference type="NCBI Taxonomy" id="403677"/>
    <lineage>
        <taxon>Eukaryota</taxon>
        <taxon>Sar</taxon>
        <taxon>Stramenopiles</taxon>
        <taxon>Oomycota</taxon>
        <taxon>Peronosporomycetes</taxon>
        <taxon>Peronosporales</taxon>
        <taxon>Peronosporaceae</taxon>
        <taxon>Phytophthora</taxon>
    </lineage>
</organism>
<dbReference type="PANTHER" id="PTHR22538:SF1">
    <property type="entry name" value="VWFD DOMAIN-CONTAINING PROTEIN"/>
    <property type="match status" value="1"/>
</dbReference>
<dbReference type="KEGG" id="pif:PITG_05964"/>
<evidence type="ECO:0000313" key="2">
    <source>
        <dbReference type="Proteomes" id="UP000006643"/>
    </source>
</evidence>
<evidence type="ECO:0000313" key="1">
    <source>
        <dbReference type="EMBL" id="EEY70535.1"/>
    </source>
</evidence>
<sequence>MKSARRYCTFNNSTTNGVAVLYDGYATFKEEGNTFTYSYVNGVGNLSTNGDKENIQCVPSSTFPFNAILPALNDATPISSASIGDEAVECASGNLFKTTFAGVHFAICVTGESEFIAYSSDFTIDVEYLEKPVKIPRTEEATCTAVATLTSLTPTALALITGGIIPTCINNTRLLKVAEHMSMEASSCKCKSTPRPCIFFHGIGNAHKESGR</sequence>
<dbReference type="InParanoid" id="D0N644"/>
<dbReference type="RefSeq" id="XP_002998189.1">
    <property type="nucleotide sequence ID" value="XM_002998143.1"/>
</dbReference>
<dbReference type="GeneID" id="9472157"/>
<gene>
    <name evidence="1" type="ORF">PITG_05964</name>
</gene>
<dbReference type="VEuPathDB" id="FungiDB:PITG_05964"/>
<dbReference type="OrthoDB" id="127195at2759"/>
<dbReference type="HOGENOM" id="CLU_1301837_0_0_1"/>
<dbReference type="Proteomes" id="UP000006643">
    <property type="component" value="Unassembled WGS sequence"/>
</dbReference>
<proteinExistence type="predicted"/>
<reference evidence="2" key="1">
    <citation type="journal article" date="2009" name="Nature">
        <title>Genome sequence and analysis of the Irish potato famine pathogen Phytophthora infestans.</title>
        <authorList>
            <consortium name="The Broad Institute Genome Sequencing Platform"/>
            <person name="Haas B.J."/>
            <person name="Kamoun S."/>
            <person name="Zody M.C."/>
            <person name="Jiang R.H."/>
            <person name="Handsaker R.E."/>
            <person name="Cano L.M."/>
            <person name="Grabherr M."/>
            <person name="Kodira C.D."/>
            <person name="Raffaele S."/>
            <person name="Torto-Alalibo T."/>
            <person name="Bozkurt T.O."/>
            <person name="Ah-Fong A.M."/>
            <person name="Alvarado L."/>
            <person name="Anderson V.L."/>
            <person name="Armstrong M.R."/>
            <person name="Avrova A."/>
            <person name="Baxter L."/>
            <person name="Beynon J."/>
            <person name="Boevink P.C."/>
            <person name="Bollmann S.R."/>
            <person name="Bos J.I."/>
            <person name="Bulone V."/>
            <person name="Cai G."/>
            <person name="Cakir C."/>
            <person name="Carrington J.C."/>
            <person name="Chawner M."/>
            <person name="Conti L."/>
            <person name="Costanzo S."/>
            <person name="Ewan R."/>
            <person name="Fahlgren N."/>
            <person name="Fischbach M.A."/>
            <person name="Fugelstad J."/>
            <person name="Gilroy E.M."/>
            <person name="Gnerre S."/>
            <person name="Green P.J."/>
            <person name="Grenville-Briggs L.J."/>
            <person name="Griffith J."/>
            <person name="Grunwald N.J."/>
            <person name="Horn K."/>
            <person name="Horner N.R."/>
            <person name="Hu C.H."/>
            <person name="Huitema E."/>
            <person name="Jeong D.H."/>
            <person name="Jones A.M."/>
            <person name="Jones J.D."/>
            <person name="Jones R.W."/>
            <person name="Karlsson E.K."/>
            <person name="Kunjeti S.G."/>
            <person name="Lamour K."/>
            <person name="Liu Z."/>
            <person name="Ma L."/>
            <person name="Maclean D."/>
            <person name="Chibucos M.C."/>
            <person name="McDonald H."/>
            <person name="McWalters J."/>
            <person name="Meijer H.J."/>
            <person name="Morgan W."/>
            <person name="Morris P.F."/>
            <person name="Munro C.A."/>
            <person name="O'Neill K."/>
            <person name="Ospina-Giraldo M."/>
            <person name="Pinzon A."/>
            <person name="Pritchard L."/>
            <person name="Ramsahoye B."/>
            <person name="Ren Q."/>
            <person name="Restrepo S."/>
            <person name="Roy S."/>
            <person name="Sadanandom A."/>
            <person name="Savidor A."/>
            <person name="Schornack S."/>
            <person name="Schwartz D.C."/>
            <person name="Schumann U.D."/>
            <person name="Schwessinger B."/>
            <person name="Seyer L."/>
            <person name="Sharpe T."/>
            <person name="Silvar C."/>
            <person name="Song J."/>
            <person name="Studholme D.J."/>
            <person name="Sykes S."/>
            <person name="Thines M."/>
            <person name="van de Vondervoort P.J."/>
            <person name="Phuntumart V."/>
            <person name="Wawra S."/>
            <person name="Weide R."/>
            <person name="Win J."/>
            <person name="Young C."/>
            <person name="Zhou S."/>
            <person name="Fry W."/>
            <person name="Meyers B.C."/>
            <person name="van West P."/>
            <person name="Ristaino J."/>
            <person name="Govers F."/>
            <person name="Birch P.R."/>
            <person name="Whisson S.C."/>
            <person name="Judelson H.S."/>
            <person name="Nusbaum C."/>
        </authorList>
    </citation>
    <scope>NUCLEOTIDE SEQUENCE [LARGE SCALE GENOMIC DNA]</scope>
    <source>
        <strain evidence="2">T30-4</strain>
    </source>
</reference>
<dbReference type="PANTHER" id="PTHR22538">
    <property type="entry name" value="CILIA- AND FLAGELLA-ASSOCIATED PROTEIN 74"/>
    <property type="match status" value="1"/>
</dbReference>